<gene>
    <name evidence="2" type="ORF">SAMN04244560_02266</name>
</gene>
<dbReference type="Proteomes" id="UP000183404">
    <property type="component" value="Unassembled WGS sequence"/>
</dbReference>
<name>A0A1G7TTN6_THETY</name>
<dbReference type="RefSeq" id="WP_074592822.1">
    <property type="nucleotide sequence ID" value="NZ_FNBS01000069.1"/>
</dbReference>
<evidence type="ECO:0000256" key="1">
    <source>
        <dbReference type="SAM" id="Phobius"/>
    </source>
</evidence>
<keyword evidence="1" id="KW-0472">Membrane</keyword>
<dbReference type="AlphaFoldDB" id="A0A1G7TTN6"/>
<feature type="transmembrane region" description="Helical" evidence="1">
    <location>
        <begin position="29"/>
        <end position="54"/>
    </location>
</feature>
<keyword evidence="1" id="KW-1133">Transmembrane helix</keyword>
<accession>A0A1G7TTN6</accession>
<dbReference type="EMBL" id="FNBS01000069">
    <property type="protein sequence ID" value="SDG38638.1"/>
    <property type="molecule type" value="Genomic_DNA"/>
</dbReference>
<protein>
    <submittedName>
        <fullName evidence="2">Uncharacterized protein</fullName>
    </submittedName>
</protein>
<evidence type="ECO:0000313" key="3">
    <source>
        <dbReference type="Proteomes" id="UP000183404"/>
    </source>
</evidence>
<organism evidence="2 3">
    <name type="scientific">Thermoanaerobacter thermohydrosulfuricus</name>
    <name type="common">Clostridium thermohydrosulfuricum</name>
    <dbReference type="NCBI Taxonomy" id="1516"/>
    <lineage>
        <taxon>Bacteria</taxon>
        <taxon>Bacillati</taxon>
        <taxon>Bacillota</taxon>
        <taxon>Clostridia</taxon>
        <taxon>Thermoanaerobacterales</taxon>
        <taxon>Thermoanaerobacteraceae</taxon>
        <taxon>Thermoanaerobacter</taxon>
    </lineage>
</organism>
<proteinExistence type="predicted"/>
<feature type="transmembrane region" description="Helical" evidence="1">
    <location>
        <begin position="7"/>
        <end position="23"/>
    </location>
</feature>
<reference evidence="2 3" key="1">
    <citation type="submission" date="2016-10" db="EMBL/GenBank/DDBJ databases">
        <authorList>
            <person name="de Groot N.N."/>
        </authorList>
    </citation>
    <scope>NUCLEOTIDE SEQUENCE [LARGE SCALE GENOMIC DNA]</scope>
    <source>
        <strain evidence="2 3">DSM 569</strain>
    </source>
</reference>
<sequence length="67" mass="7700">MKYLKTVLESLFFVMAIVGMSAMDSEGIGLVIAIIMMFSGFIGMFIMENVYIFLPRRQYKDKHKKVA</sequence>
<keyword evidence="1" id="KW-0812">Transmembrane</keyword>
<evidence type="ECO:0000313" key="2">
    <source>
        <dbReference type="EMBL" id="SDG38638.1"/>
    </source>
</evidence>